<comment type="caution">
    <text evidence="3">The sequence shown here is derived from an EMBL/GenBank/DDBJ whole genome shotgun (WGS) entry which is preliminary data.</text>
</comment>
<proteinExistence type="predicted"/>
<dbReference type="Pfam" id="PF12222">
    <property type="entry name" value="PNGaseA"/>
    <property type="match status" value="1"/>
</dbReference>
<evidence type="ECO:0000256" key="1">
    <source>
        <dbReference type="SAM" id="MobiDB-lite"/>
    </source>
</evidence>
<name>A0A9Q3H142_9BASI</name>
<dbReference type="AlphaFoldDB" id="A0A9Q3H142"/>
<evidence type="ECO:0000313" key="3">
    <source>
        <dbReference type="EMBL" id="MBW0486174.1"/>
    </source>
</evidence>
<keyword evidence="4" id="KW-1185">Reference proteome</keyword>
<dbReference type="OrthoDB" id="1612078at2759"/>
<reference evidence="3" key="1">
    <citation type="submission" date="2021-03" db="EMBL/GenBank/DDBJ databases">
        <title>Draft genome sequence of rust myrtle Austropuccinia psidii MF-1, a brazilian biotype.</title>
        <authorList>
            <person name="Quecine M.C."/>
            <person name="Pachon D.M.R."/>
            <person name="Bonatelli M.L."/>
            <person name="Correr F.H."/>
            <person name="Franceschini L.M."/>
            <person name="Leite T.F."/>
            <person name="Margarido G.R.A."/>
            <person name="Almeida C.A."/>
            <person name="Ferrarezi J.A."/>
            <person name="Labate C.A."/>
        </authorList>
    </citation>
    <scope>NUCLEOTIDE SEQUENCE</scope>
    <source>
        <strain evidence="3">MF-1</strain>
    </source>
</reference>
<sequence length="588" mass="64096">MKRSPGNAFIWAYLILKVLCCNALFSRLSLGKVALFWPRRLHLFTRDSSPKPNKRQFEGSPGNQTANKLLRNFQMKQPSVAPEGDKFCQKSLLNETFANTYGKPTRVAYSPPIECGPLGSWAAVILSLTVTSKGNQYDRLGSIFLNGVEIMRTSTAEPTAQGIIWTIEKDITKYMPLLALSNTELVMELNNILDASLGINAAYNVQLSATYYVPTAGFPAPESADSIIPLSHPNSSVFSVPNAATTAVQIPDNAISASVEIYASGAAQEEFWYSNILDQALQVINGNSTETRDNPQKGPFREVQLWIDNQLAGAAYPFPVIYTGGILLSWWRPLASYGSFDQPTYTIDITPFLPLLTDSSTHNFTLTVEGQGKNRSINSEWLLSGNIAIKRDPSGKRTTGKLLNYSTLSTIQSSGQLCSSEVYLNVEANRKLSITSSIIPGSGAPRQDTMQQASGSSISQTDSTETYSDQFSFSLGLSLKRSNKGLQGSISHSYNRALKPATYNGFATSIQTNQSAIGLLSFDGNGKVKNGVGQTGQLFVYSDEKGYTFNRDYLIANETNILKDFQSGLLANNLNATHPQLILARPGG</sequence>
<feature type="region of interest" description="Disordered" evidence="1">
    <location>
        <begin position="438"/>
        <end position="463"/>
    </location>
</feature>
<feature type="non-terminal residue" evidence="3">
    <location>
        <position position="588"/>
    </location>
</feature>
<evidence type="ECO:0000313" key="4">
    <source>
        <dbReference type="Proteomes" id="UP000765509"/>
    </source>
</evidence>
<dbReference type="PANTHER" id="PTHR31104">
    <property type="entry name" value="PEPTIDE-N4-(N-ACETYL-BETA-GLUCOSAMINYL)ASPARAGINE AMIDASE A PROTEIN"/>
    <property type="match status" value="1"/>
</dbReference>
<dbReference type="Proteomes" id="UP000765509">
    <property type="component" value="Unassembled WGS sequence"/>
</dbReference>
<dbReference type="InterPro" id="IPR056948">
    <property type="entry name" value="PNGaseA_N"/>
</dbReference>
<gene>
    <name evidence="3" type="ORF">O181_025889</name>
</gene>
<feature type="compositionally biased region" description="Polar residues" evidence="1">
    <location>
        <begin position="448"/>
        <end position="463"/>
    </location>
</feature>
<protein>
    <recommendedName>
        <fullName evidence="2">Peptide N-acetyl-beta-D-glucosaminyl asparaginase amidase A N-terminal domain-containing protein</fullName>
    </recommendedName>
</protein>
<accession>A0A9Q3H142</accession>
<evidence type="ECO:0000259" key="2">
    <source>
        <dbReference type="Pfam" id="PF12222"/>
    </source>
</evidence>
<feature type="domain" description="Peptide N-acetyl-beta-D-glucosaminyl asparaginase amidase A N-terminal" evidence="2">
    <location>
        <begin position="84"/>
        <end position="406"/>
    </location>
</feature>
<organism evidence="3 4">
    <name type="scientific">Austropuccinia psidii MF-1</name>
    <dbReference type="NCBI Taxonomy" id="1389203"/>
    <lineage>
        <taxon>Eukaryota</taxon>
        <taxon>Fungi</taxon>
        <taxon>Dikarya</taxon>
        <taxon>Basidiomycota</taxon>
        <taxon>Pucciniomycotina</taxon>
        <taxon>Pucciniomycetes</taxon>
        <taxon>Pucciniales</taxon>
        <taxon>Sphaerophragmiaceae</taxon>
        <taxon>Austropuccinia</taxon>
    </lineage>
</organism>
<dbReference type="EMBL" id="AVOT02008507">
    <property type="protein sequence ID" value="MBW0486174.1"/>
    <property type="molecule type" value="Genomic_DNA"/>
</dbReference>
<dbReference type="InterPro" id="IPR021102">
    <property type="entry name" value="PNGase_A"/>
</dbReference>